<dbReference type="KEGG" id="git:C6V83_13565"/>
<dbReference type="Pfam" id="PF14081">
    <property type="entry name" value="DUF4262"/>
    <property type="match status" value="1"/>
</dbReference>
<reference evidence="1 2" key="1">
    <citation type="submission" date="2018-03" db="EMBL/GenBank/DDBJ databases">
        <title>Characteristics and genome of n-alkane degrading marine bacteria Gordonia iterans isolated from crude oil contaminated in Tae-an, South Korea.</title>
        <authorList>
            <person name="Lee S.-S."/>
            <person name="Kim H."/>
        </authorList>
    </citation>
    <scope>NUCLEOTIDE SEQUENCE [LARGE SCALE GENOMIC DNA]</scope>
    <source>
        <strain evidence="1 2">Co17</strain>
    </source>
</reference>
<accession>A0A2S0KHF6</accession>
<protein>
    <submittedName>
        <fullName evidence="1">DUF4262 domain-containing protein</fullName>
    </submittedName>
</protein>
<evidence type="ECO:0000313" key="2">
    <source>
        <dbReference type="Proteomes" id="UP000239814"/>
    </source>
</evidence>
<name>A0A2S0KHF6_9ACTN</name>
<keyword evidence="2" id="KW-1185">Reference proteome</keyword>
<proteinExistence type="predicted"/>
<sequence>MCEFDPRCSGPDDLVSTAYEQIAAGRWSVTGVFGDASGAPVAYTTGLTEHRRPELLITGLDPDLACRILNRAAELALADRTFLESKFLGGVVQPPHLLAGLPAVDTSEMHVTRLLYGPDFPALQLIWPDERSRFPWESGYSFPVDAQPLSGIPPLAA</sequence>
<evidence type="ECO:0000313" key="1">
    <source>
        <dbReference type="EMBL" id="AVM01125.1"/>
    </source>
</evidence>
<gene>
    <name evidence="1" type="ORF">C6V83_13565</name>
</gene>
<dbReference type="OrthoDB" id="511192at2"/>
<dbReference type="AlphaFoldDB" id="A0A2S0KHF6"/>
<dbReference type="InterPro" id="IPR025358">
    <property type="entry name" value="DUF4262"/>
</dbReference>
<organism evidence="1 2">
    <name type="scientific">Gordonia iterans</name>
    <dbReference type="NCBI Taxonomy" id="1004901"/>
    <lineage>
        <taxon>Bacteria</taxon>
        <taxon>Bacillati</taxon>
        <taxon>Actinomycetota</taxon>
        <taxon>Actinomycetes</taxon>
        <taxon>Mycobacteriales</taxon>
        <taxon>Gordoniaceae</taxon>
        <taxon>Gordonia</taxon>
    </lineage>
</organism>
<dbReference type="Proteomes" id="UP000239814">
    <property type="component" value="Chromosome"/>
</dbReference>
<dbReference type="RefSeq" id="WP_105942836.1">
    <property type="nucleotide sequence ID" value="NZ_CP027433.1"/>
</dbReference>
<dbReference type="EMBL" id="CP027433">
    <property type="protein sequence ID" value="AVM01125.1"/>
    <property type="molecule type" value="Genomic_DNA"/>
</dbReference>